<feature type="non-terminal residue" evidence="2">
    <location>
        <position position="208"/>
    </location>
</feature>
<protein>
    <submittedName>
        <fullName evidence="2">Uncharacterized protein</fullName>
    </submittedName>
</protein>
<name>A0A6G0VNB9_APHCR</name>
<proteinExistence type="predicted"/>
<organism evidence="2 3">
    <name type="scientific">Aphis craccivora</name>
    <name type="common">Cowpea aphid</name>
    <dbReference type="NCBI Taxonomy" id="307492"/>
    <lineage>
        <taxon>Eukaryota</taxon>
        <taxon>Metazoa</taxon>
        <taxon>Ecdysozoa</taxon>
        <taxon>Arthropoda</taxon>
        <taxon>Hexapoda</taxon>
        <taxon>Insecta</taxon>
        <taxon>Pterygota</taxon>
        <taxon>Neoptera</taxon>
        <taxon>Paraneoptera</taxon>
        <taxon>Hemiptera</taxon>
        <taxon>Sternorrhyncha</taxon>
        <taxon>Aphidomorpha</taxon>
        <taxon>Aphidoidea</taxon>
        <taxon>Aphididae</taxon>
        <taxon>Aphidini</taxon>
        <taxon>Aphis</taxon>
        <taxon>Aphis</taxon>
    </lineage>
</organism>
<dbReference type="Proteomes" id="UP000478052">
    <property type="component" value="Unassembled WGS sequence"/>
</dbReference>
<dbReference type="AlphaFoldDB" id="A0A6G0VNB9"/>
<dbReference type="OrthoDB" id="6631169at2759"/>
<reference evidence="2 3" key="1">
    <citation type="submission" date="2019-08" db="EMBL/GenBank/DDBJ databases">
        <title>Whole genome of Aphis craccivora.</title>
        <authorList>
            <person name="Voronova N.V."/>
            <person name="Shulinski R.S."/>
            <person name="Bandarenka Y.V."/>
            <person name="Zhorov D.G."/>
            <person name="Warner D."/>
        </authorList>
    </citation>
    <scope>NUCLEOTIDE SEQUENCE [LARGE SCALE GENOMIC DNA]</scope>
    <source>
        <strain evidence="2">180601</strain>
        <tissue evidence="2">Whole Body</tissue>
    </source>
</reference>
<feature type="non-terminal residue" evidence="2">
    <location>
        <position position="1"/>
    </location>
</feature>
<feature type="region of interest" description="Disordered" evidence="1">
    <location>
        <begin position="14"/>
        <end position="36"/>
    </location>
</feature>
<dbReference type="EMBL" id="VUJU01014152">
    <property type="protein sequence ID" value="KAF0702819.1"/>
    <property type="molecule type" value="Genomic_DNA"/>
</dbReference>
<evidence type="ECO:0000313" key="2">
    <source>
        <dbReference type="EMBL" id="KAF0702819.1"/>
    </source>
</evidence>
<comment type="caution">
    <text evidence="2">The sequence shown here is derived from an EMBL/GenBank/DDBJ whole genome shotgun (WGS) entry which is preliminary data.</text>
</comment>
<accession>A0A6G0VNB9</accession>
<sequence>NPALVQDVITPDKTINEGSESCSDPASSSSSSSPTKIISKKCNTKKINITLEDCSVTYFSGYLAYKCIKTFNCIECKINLIVEKSLSDKNQILLIYKNYSDIEKHTRLMAPSDQLNHVIDRTLSIFETTFPKLQHKKKLRSTLLAVLKKDELISNWIDEKNNKCADHYVFILEKLLICKIFRTSKTFSTTSHQIKLAKLKILNISVVF</sequence>
<feature type="compositionally biased region" description="Low complexity" evidence="1">
    <location>
        <begin position="19"/>
        <end position="33"/>
    </location>
</feature>
<keyword evidence="3" id="KW-1185">Reference proteome</keyword>
<gene>
    <name evidence="2" type="ORF">FWK35_00035126</name>
</gene>
<evidence type="ECO:0000313" key="3">
    <source>
        <dbReference type="Proteomes" id="UP000478052"/>
    </source>
</evidence>
<evidence type="ECO:0000256" key="1">
    <source>
        <dbReference type="SAM" id="MobiDB-lite"/>
    </source>
</evidence>